<gene>
    <name evidence="1" type="ORF">MC378_10045</name>
</gene>
<keyword evidence="2" id="KW-1185">Reference proteome</keyword>
<comment type="caution">
    <text evidence="1">The sequence shown here is derived from an EMBL/GenBank/DDBJ whole genome shotgun (WGS) entry which is preliminary data.</text>
</comment>
<evidence type="ECO:0000313" key="1">
    <source>
        <dbReference type="EMBL" id="MCI2229507.1"/>
    </source>
</evidence>
<dbReference type="EMBL" id="JAKQYM010000006">
    <property type="protein sequence ID" value="MCI2229507.1"/>
    <property type="molecule type" value="Genomic_DNA"/>
</dbReference>
<dbReference type="AlphaFoldDB" id="A0A9X1VR93"/>
<dbReference type="Proteomes" id="UP001139369">
    <property type="component" value="Unassembled WGS sequence"/>
</dbReference>
<organism evidence="1 2">
    <name type="scientific">Polaribacter marinus</name>
    <dbReference type="NCBI Taxonomy" id="2916838"/>
    <lineage>
        <taxon>Bacteria</taxon>
        <taxon>Pseudomonadati</taxon>
        <taxon>Bacteroidota</taxon>
        <taxon>Flavobacteriia</taxon>
        <taxon>Flavobacteriales</taxon>
        <taxon>Flavobacteriaceae</taxon>
    </lineage>
</organism>
<reference evidence="1" key="1">
    <citation type="submission" date="2022-02" db="EMBL/GenBank/DDBJ databases">
        <title>Polaribacter sp. MSW13, isolated from seawater.</title>
        <authorList>
            <person name="Kristyanto S."/>
            <person name="Jung J."/>
            <person name="Jeon C.O."/>
        </authorList>
    </citation>
    <scope>NUCLEOTIDE SEQUENCE</scope>
    <source>
        <strain evidence="1">MSW13</strain>
    </source>
</reference>
<proteinExistence type="predicted"/>
<dbReference type="RefSeq" id="WP_242178628.1">
    <property type="nucleotide sequence ID" value="NZ_JAKQYM010000006.1"/>
</dbReference>
<sequence>MKTTKIASMLLILFGFAQCASTKFEENPPFKISVATYNHWVGGQPGVSGTKVNIYLAEKSNIVFDSLFFLNKKNKIEVREVKGSSILIANYSTSVANNRNINLNLDSKKELTNQVPSIKKFPFELKENEAVISYKIKDKIKYFKIVKLKKAQTDFYPTRPK</sequence>
<accession>A0A9X1VR93</accession>
<name>A0A9X1VR93_9FLAO</name>
<evidence type="ECO:0000313" key="2">
    <source>
        <dbReference type="Proteomes" id="UP001139369"/>
    </source>
</evidence>
<protein>
    <submittedName>
        <fullName evidence="1">Uncharacterized protein</fullName>
    </submittedName>
</protein>